<feature type="region of interest" description="Disordered" evidence="1">
    <location>
        <begin position="223"/>
        <end position="243"/>
    </location>
</feature>
<keyword evidence="2" id="KW-0472">Membrane</keyword>
<keyword evidence="2" id="KW-0812">Transmembrane</keyword>
<accession>A0A9P9WQ78</accession>
<evidence type="ECO:0000313" key="4">
    <source>
        <dbReference type="Proteomes" id="UP000829685"/>
    </source>
</evidence>
<keyword evidence="2" id="KW-1133">Transmembrane helix</keyword>
<comment type="caution">
    <text evidence="3">The sequence shown here is derived from an EMBL/GenBank/DDBJ whole genome shotgun (WGS) entry which is preliminary data.</text>
</comment>
<feature type="transmembrane region" description="Helical" evidence="2">
    <location>
        <begin position="305"/>
        <end position="326"/>
    </location>
</feature>
<evidence type="ECO:0000256" key="1">
    <source>
        <dbReference type="SAM" id="MobiDB-lite"/>
    </source>
</evidence>
<dbReference type="Proteomes" id="UP000829685">
    <property type="component" value="Unassembled WGS sequence"/>
</dbReference>
<dbReference type="PANTHER" id="PTHR37048">
    <property type="entry name" value="QUESTIONABLE PROTEIN"/>
    <property type="match status" value="1"/>
</dbReference>
<evidence type="ECO:0000256" key="2">
    <source>
        <dbReference type="SAM" id="Phobius"/>
    </source>
</evidence>
<gene>
    <name evidence="3" type="ORF">JX265_004889</name>
</gene>
<sequence length="382" mass="42084">MPQASHLRSAPRRQLLTSIPNGVQLAGYIAWLPRRDCTNANLGLDEGCYNHPVVIISPLVQGDEVGIFLITSLDDNDLATKYRSKNTRLNYLPIAPSNFHPDNGKLLYLEDQAKLRKKSYVNTGRQYRVPLSSLHPYCNTGRVFVLDKHSYQELICYAGLNVPELDSRVSSSQPIGSSVPLGCSESSLHPGENLLPTEEHPDVPCVVSIAPPQMNNNAMEYASTVPSHPSNRSPNDSVDGHACSSVTSVQAERQRLLSGSENRPRANLYGTNARRFRRHGPAEEPWLDKCMAEDCGGLVPICGSLYLLVWMCGYVLAAYAVVYAFLWAMWAVGAGIAWAWHGFQSLGPLVINGLRDVVVALHHVFDTVVNWAKALFLPDGTH</sequence>
<dbReference type="PANTHER" id="PTHR37048:SF2">
    <property type="entry name" value="QUESTIONABLE PROTEIN"/>
    <property type="match status" value="1"/>
</dbReference>
<reference evidence="3" key="1">
    <citation type="submission" date="2021-03" db="EMBL/GenBank/DDBJ databases">
        <title>Revisited historic fungal species revealed as producer of novel bioactive compounds through whole genome sequencing and comparative genomics.</title>
        <authorList>
            <person name="Vignolle G.A."/>
            <person name="Hochenegger N."/>
            <person name="Mach R.L."/>
            <person name="Mach-Aigner A.R."/>
            <person name="Javad Rahimi M."/>
            <person name="Salim K.A."/>
            <person name="Chan C.M."/>
            <person name="Lim L.B.L."/>
            <person name="Cai F."/>
            <person name="Druzhinina I.S."/>
            <person name="U'Ren J.M."/>
            <person name="Derntl C."/>
        </authorList>
    </citation>
    <scope>NUCLEOTIDE SEQUENCE</scope>
    <source>
        <strain evidence="3">TUCIM 5799</strain>
    </source>
</reference>
<protein>
    <submittedName>
        <fullName evidence="3">Uncharacterized protein</fullName>
    </submittedName>
</protein>
<feature type="compositionally biased region" description="Polar residues" evidence="1">
    <location>
        <begin position="223"/>
        <end position="236"/>
    </location>
</feature>
<proteinExistence type="predicted"/>
<organism evidence="3 4">
    <name type="scientific">Neoarthrinium moseri</name>
    <dbReference type="NCBI Taxonomy" id="1658444"/>
    <lineage>
        <taxon>Eukaryota</taxon>
        <taxon>Fungi</taxon>
        <taxon>Dikarya</taxon>
        <taxon>Ascomycota</taxon>
        <taxon>Pezizomycotina</taxon>
        <taxon>Sordariomycetes</taxon>
        <taxon>Xylariomycetidae</taxon>
        <taxon>Amphisphaeriales</taxon>
        <taxon>Apiosporaceae</taxon>
        <taxon>Neoarthrinium</taxon>
    </lineage>
</organism>
<dbReference type="EMBL" id="JAFIMR010000009">
    <property type="protein sequence ID" value="KAI1874681.1"/>
    <property type="molecule type" value="Genomic_DNA"/>
</dbReference>
<keyword evidence="4" id="KW-1185">Reference proteome</keyword>
<dbReference type="OrthoDB" id="3537171at2759"/>
<evidence type="ECO:0000313" key="3">
    <source>
        <dbReference type="EMBL" id="KAI1874681.1"/>
    </source>
</evidence>
<name>A0A9P9WQ78_9PEZI</name>
<dbReference type="AlphaFoldDB" id="A0A9P9WQ78"/>